<feature type="region of interest" description="Disordered" evidence="1">
    <location>
        <begin position="246"/>
        <end position="267"/>
    </location>
</feature>
<feature type="region of interest" description="Disordered" evidence="1">
    <location>
        <begin position="208"/>
        <end position="234"/>
    </location>
</feature>
<feature type="compositionally biased region" description="Basic and acidic residues" evidence="1">
    <location>
        <begin position="24"/>
        <end position="37"/>
    </location>
</feature>
<sequence length="612" mass="70520">MKRERLEVCDTTTTDTPSPRPYKRPKESERRSFKTEQLEEVNNSPQTHQRWRHNTGKRRALDREFATKLASITLISGDLAKLDTIYGGAYDDAQLEQFSRAVSGCLCRLGRHAVGQKSEVIAFIDAVVGPVDLHQMAFSQRRIFVFQLGYFEFDQIADQKPDLVDYGPWMADMDIQSLPLPSDEFISEKAQMLQSLLAFDTSGQQIERDHFTKSERSEEPCRGIDQQDAADDDDDDDVQILDLETASSTVKTEASDARDIGDDMEEGELLEDDADEVEEEMDDEPPLDKLVHSIESLRRVRLMLCKVRPRNEAICECLVGCLVVCHTKNGTAKVIVDEIIQVDGTKIIFKHLSTPYLISELVDHEITDNIFRNWIDNMARWGEQLPLSSLYHARRLRVYEKLKAVKKSLKSAKNQRDKQRKREKREKARQQAENNEHHQQTKSKKDGKEADDIDELNSRNMFRKAFGSVIEKIMVTPKHLVQLLQRGRTEFERVAVGLYVQCTVTMGGKKRQRLWLVEQIKRISWNAKPYAMYGEQLTVLLHFDHHCCTVNAVQFRKPEIIKKLVRQQKLAANFISPSGEHILRKSEELQAALRDTVRLTAHPFQKTKTDRK</sequence>
<name>A0A914I218_GLORO</name>
<proteinExistence type="predicted"/>
<feature type="compositionally biased region" description="Basic and acidic residues" evidence="1">
    <location>
        <begin position="425"/>
        <end position="450"/>
    </location>
</feature>
<organism evidence="2 3">
    <name type="scientific">Globodera rostochiensis</name>
    <name type="common">Golden nematode worm</name>
    <name type="synonym">Heterodera rostochiensis</name>
    <dbReference type="NCBI Taxonomy" id="31243"/>
    <lineage>
        <taxon>Eukaryota</taxon>
        <taxon>Metazoa</taxon>
        <taxon>Ecdysozoa</taxon>
        <taxon>Nematoda</taxon>
        <taxon>Chromadorea</taxon>
        <taxon>Rhabditida</taxon>
        <taxon>Tylenchina</taxon>
        <taxon>Tylenchomorpha</taxon>
        <taxon>Tylenchoidea</taxon>
        <taxon>Heteroderidae</taxon>
        <taxon>Heteroderinae</taxon>
        <taxon>Globodera</taxon>
    </lineage>
</organism>
<evidence type="ECO:0000256" key="1">
    <source>
        <dbReference type="SAM" id="MobiDB-lite"/>
    </source>
</evidence>
<dbReference type="Proteomes" id="UP000887572">
    <property type="component" value="Unplaced"/>
</dbReference>
<feature type="region of interest" description="Disordered" evidence="1">
    <location>
        <begin position="1"/>
        <end position="56"/>
    </location>
</feature>
<dbReference type="AlphaFoldDB" id="A0A914I218"/>
<feature type="compositionally biased region" description="Basic and acidic residues" evidence="1">
    <location>
        <begin position="208"/>
        <end position="222"/>
    </location>
</feature>
<protein>
    <submittedName>
        <fullName evidence="3">Uncharacterized protein</fullName>
    </submittedName>
</protein>
<feature type="region of interest" description="Disordered" evidence="1">
    <location>
        <begin position="407"/>
        <end position="454"/>
    </location>
</feature>
<keyword evidence="2" id="KW-1185">Reference proteome</keyword>
<evidence type="ECO:0000313" key="2">
    <source>
        <dbReference type="Proteomes" id="UP000887572"/>
    </source>
</evidence>
<accession>A0A914I218</accession>
<dbReference type="WBParaSite" id="Gr19_v10_g6590.t1">
    <property type="protein sequence ID" value="Gr19_v10_g6590.t1"/>
    <property type="gene ID" value="Gr19_v10_g6590"/>
</dbReference>
<reference evidence="3" key="1">
    <citation type="submission" date="2022-11" db="UniProtKB">
        <authorList>
            <consortium name="WormBaseParasite"/>
        </authorList>
    </citation>
    <scope>IDENTIFICATION</scope>
</reference>
<evidence type="ECO:0000313" key="3">
    <source>
        <dbReference type="WBParaSite" id="Gr19_v10_g6590.t1"/>
    </source>
</evidence>